<gene>
    <name evidence="10" type="primary">murF</name>
    <name evidence="14" type="ordered locus">Ilyop_1858</name>
</gene>
<evidence type="ECO:0000256" key="1">
    <source>
        <dbReference type="ARBA" id="ARBA00022490"/>
    </source>
</evidence>
<dbReference type="InterPro" id="IPR004101">
    <property type="entry name" value="Mur_ligase_C"/>
</dbReference>
<comment type="function">
    <text evidence="10 11">Involved in cell wall formation. Catalyzes the final step in the synthesis of UDP-N-acetylmuramoyl-pentapeptide, the precursor of murein.</text>
</comment>
<keyword evidence="1 10" id="KW-0963">Cytoplasm</keyword>
<feature type="domain" description="Mur ligase central" evidence="13">
    <location>
        <begin position="101"/>
        <end position="275"/>
    </location>
</feature>
<keyword evidence="4 10" id="KW-0547">Nucleotide-binding</keyword>
<dbReference type="InterPro" id="IPR051046">
    <property type="entry name" value="MurCDEF_CellWall_CoF430Synth"/>
</dbReference>
<dbReference type="KEGG" id="ipo:Ilyop_1858"/>
<protein>
    <recommendedName>
        <fullName evidence="10 11">UDP-N-acetylmuramoyl-tripeptide--D-alanyl-D-alanine ligase</fullName>
        <ecNumber evidence="10 11">6.3.2.10</ecNumber>
    </recommendedName>
    <alternativeName>
        <fullName evidence="10">D-alanyl-D-alanine-adding enzyme</fullName>
    </alternativeName>
</protein>
<name>E3H9V0_ILYPC</name>
<proteinExistence type="inferred from homology"/>
<dbReference type="GO" id="GO:0008360">
    <property type="term" value="P:regulation of cell shape"/>
    <property type="evidence" value="ECO:0007669"/>
    <property type="project" value="UniProtKB-KW"/>
</dbReference>
<reference evidence="14 15" key="1">
    <citation type="journal article" date="2010" name="Stand. Genomic Sci.">
        <title>Complete genome sequence of Ilyobacter polytropus type strain (CuHbu1).</title>
        <authorList>
            <person name="Sikorski J."/>
            <person name="Chertkov O."/>
            <person name="Lapidus A."/>
            <person name="Nolan M."/>
            <person name="Lucas S."/>
            <person name="Del Rio T.G."/>
            <person name="Tice H."/>
            <person name="Cheng J.F."/>
            <person name="Tapia R."/>
            <person name="Han C."/>
            <person name="Goodwin L."/>
            <person name="Pitluck S."/>
            <person name="Liolios K."/>
            <person name="Ivanova N."/>
            <person name="Mavromatis K."/>
            <person name="Mikhailova N."/>
            <person name="Pati A."/>
            <person name="Chen A."/>
            <person name="Palaniappan K."/>
            <person name="Land M."/>
            <person name="Hauser L."/>
            <person name="Chang Y.J."/>
            <person name="Jeffries C.D."/>
            <person name="Brambilla E."/>
            <person name="Yasawong M."/>
            <person name="Rohde M."/>
            <person name="Pukall R."/>
            <person name="Spring S."/>
            <person name="Goker M."/>
            <person name="Woyke T."/>
            <person name="Bristow J."/>
            <person name="Eisen J.A."/>
            <person name="Markowitz V."/>
            <person name="Hugenholtz P."/>
            <person name="Kyrpides N.C."/>
            <person name="Klenk H.P."/>
        </authorList>
    </citation>
    <scope>NUCLEOTIDE SEQUENCE [LARGE SCALE GENOMIC DNA]</scope>
    <source>
        <strain evidence="15">ATCC 51220 / DSM 2926 / LMG 16218 / CuHBu1</strain>
    </source>
</reference>
<keyword evidence="3 10" id="KW-0132">Cell division</keyword>
<keyword evidence="5 10" id="KW-0067">ATP-binding</keyword>
<dbReference type="UniPathway" id="UPA00219"/>
<evidence type="ECO:0000256" key="3">
    <source>
        <dbReference type="ARBA" id="ARBA00022618"/>
    </source>
</evidence>
<dbReference type="STRING" id="572544.Ilyop_1858"/>
<sequence length="429" mass="49147">MKIIDLLRDYFPEKKILESMDIKDVCMDSREVKKGSLFFAIKGGNNHVEEAIKNGAVLVIYDRKDLLIQDENTIFTEDTVNFMQKLARDYRKSNQTKVVAITGSNGKTTTKDIIYSVLSQRFRTKKTQGNHNNHIGLPYTILNAQPEDEVLVLEMGMSDFGEIDLLCSIALPDYGIITNIGESHLEYLKNKENVFKAKGELLEYVHSKNTIVFGDDYYLKDIHGIKVGYGDENTFKISEFIENDKGAEFKLAGKTYRIPINGEHNVINASFAVVLGLEMGLSLSEIEKGLQGVELTPMRFQKIEKGKKLYINDAYNANPTSMKLAIETFDKLYNKRACKIIVLGDMLELGEKSEEYHKNIKYYLKKSKAEYIFLYGKEMKNLWSVCQDDKRVYYFEDKILISKKIESINEKSVILLKGSRGMKLEEIIK</sequence>
<dbReference type="EC" id="6.3.2.10" evidence="10 11"/>
<comment type="similarity">
    <text evidence="10">Belongs to the MurCDEF family. MurF subfamily.</text>
</comment>
<dbReference type="EMBL" id="CP002281">
    <property type="protein sequence ID" value="ADO83629.1"/>
    <property type="molecule type" value="Genomic_DNA"/>
</dbReference>
<dbReference type="OrthoDB" id="9801978at2"/>
<comment type="catalytic activity">
    <reaction evidence="10 11">
        <text>D-alanyl-D-alanine + UDP-N-acetyl-alpha-D-muramoyl-L-alanyl-gamma-D-glutamyl-meso-2,6-diaminopimelate + ATP = UDP-N-acetyl-alpha-D-muramoyl-L-alanyl-gamma-D-glutamyl-meso-2,6-diaminopimeloyl-D-alanyl-D-alanine + ADP + phosphate + H(+)</text>
        <dbReference type="Rhea" id="RHEA:28374"/>
        <dbReference type="ChEBI" id="CHEBI:15378"/>
        <dbReference type="ChEBI" id="CHEBI:30616"/>
        <dbReference type="ChEBI" id="CHEBI:43474"/>
        <dbReference type="ChEBI" id="CHEBI:57822"/>
        <dbReference type="ChEBI" id="CHEBI:61386"/>
        <dbReference type="ChEBI" id="CHEBI:83905"/>
        <dbReference type="ChEBI" id="CHEBI:456216"/>
        <dbReference type="EC" id="6.3.2.10"/>
    </reaction>
</comment>
<dbReference type="InterPro" id="IPR005863">
    <property type="entry name" value="UDP-N-AcMur_synth"/>
</dbReference>
<evidence type="ECO:0000256" key="8">
    <source>
        <dbReference type="ARBA" id="ARBA00023306"/>
    </source>
</evidence>
<dbReference type="GO" id="GO:0005737">
    <property type="term" value="C:cytoplasm"/>
    <property type="evidence" value="ECO:0007669"/>
    <property type="project" value="UniProtKB-SubCell"/>
</dbReference>
<dbReference type="NCBIfam" id="TIGR01143">
    <property type="entry name" value="murF"/>
    <property type="match status" value="1"/>
</dbReference>
<dbReference type="PANTHER" id="PTHR43024:SF1">
    <property type="entry name" value="UDP-N-ACETYLMURAMOYL-TRIPEPTIDE--D-ALANYL-D-ALANINE LIGASE"/>
    <property type="match status" value="1"/>
</dbReference>
<dbReference type="PANTHER" id="PTHR43024">
    <property type="entry name" value="UDP-N-ACETYLMURAMOYL-TRIPEPTIDE--D-ALANYL-D-ALANINE LIGASE"/>
    <property type="match status" value="1"/>
</dbReference>
<feature type="domain" description="Mur ligase C-terminal" evidence="12">
    <location>
        <begin position="298"/>
        <end position="420"/>
    </location>
</feature>
<keyword evidence="7 10" id="KW-0573">Peptidoglycan synthesis</keyword>
<dbReference type="Gene3D" id="3.90.190.20">
    <property type="entry name" value="Mur ligase, C-terminal domain"/>
    <property type="match status" value="1"/>
</dbReference>
<dbReference type="InterPro" id="IPR013221">
    <property type="entry name" value="Mur_ligase_cen"/>
</dbReference>
<dbReference type="Gene3D" id="3.40.1390.10">
    <property type="entry name" value="MurE/MurF, N-terminal domain"/>
    <property type="match status" value="1"/>
</dbReference>
<evidence type="ECO:0000256" key="5">
    <source>
        <dbReference type="ARBA" id="ARBA00022840"/>
    </source>
</evidence>
<evidence type="ECO:0000259" key="13">
    <source>
        <dbReference type="Pfam" id="PF08245"/>
    </source>
</evidence>
<dbReference type="Pfam" id="PF08245">
    <property type="entry name" value="Mur_ligase_M"/>
    <property type="match status" value="1"/>
</dbReference>
<evidence type="ECO:0000256" key="4">
    <source>
        <dbReference type="ARBA" id="ARBA00022741"/>
    </source>
</evidence>
<dbReference type="SUPFAM" id="SSF63418">
    <property type="entry name" value="MurE/MurF N-terminal domain"/>
    <property type="match status" value="1"/>
</dbReference>
<dbReference type="SUPFAM" id="SSF53244">
    <property type="entry name" value="MurD-like peptide ligases, peptide-binding domain"/>
    <property type="match status" value="1"/>
</dbReference>
<evidence type="ECO:0000259" key="12">
    <source>
        <dbReference type="Pfam" id="PF02875"/>
    </source>
</evidence>
<dbReference type="Pfam" id="PF02875">
    <property type="entry name" value="Mur_ligase_C"/>
    <property type="match status" value="1"/>
</dbReference>
<dbReference type="InterPro" id="IPR036615">
    <property type="entry name" value="Mur_ligase_C_dom_sf"/>
</dbReference>
<dbReference type="HOGENOM" id="CLU_031507_1_1_0"/>
<comment type="subcellular location">
    <subcellularLocation>
        <location evidence="10 11">Cytoplasm</location>
    </subcellularLocation>
</comment>
<dbReference type="HAMAP" id="MF_02019">
    <property type="entry name" value="MurF"/>
    <property type="match status" value="1"/>
</dbReference>
<keyword evidence="2 10" id="KW-0436">Ligase</keyword>
<dbReference type="GO" id="GO:0009252">
    <property type="term" value="P:peptidoglycan biosynthetic process"/>
    <property type="evidence" value="ECO:0007669"/>
    <property type="project" value="UniProtKB-UniRule"/>
</dbReference>
<evidence type="ECO:0000256" key="6">
    <source>
        <dbReference type="ARBA" id="ARBA00022960"/>
    </source>
</evidence>
<dbReference type="SUPFAM" id="SSF53623">
    <property type="entry name" value="MurD-like peptide ligases, catalytic domain"/>
    <property type="match status" value="1"/>
</dbReference>
<evidence type="ECO:0000313" key="15">
    <source>
        <dbReference type="Proteomes" id="UP000006875"/>
    </source>
</evidence>
<keyword evidence="15" id="KW-1185">Reference proteome</keyword>
<feature type="binding site" evidence="10">
    <location>
        <begin position="103"/>
        <end position="109"/>
    </location>
    <ligand>
        <name>ATP</name>
        <dbReference type="ChEBI" id="CHEBI:30616"/>
    </ligand>
</feature>
<dbReference type="GO" id="GO:0051301">
    <property type="term" value="P:cell division"/>
    <property type="evidence" value="ECO:0007669"/>
    <property type="project" value="UniProtKB-KW"/>
</dbReference>
<organism evidence="14 15">
    <name type="scientific">Ilyobacter polytropus (strain ATCC 51220 / DSM 2926 / LMG 16218 / CuHBu1)</name>
    <dbReference type="NCBI Taxonomy" id="572544"/>
    <lineage>
        <taxon>Bacteria</taxon>
        <taxon>Fusobacteriati</taxon>
        <taxon>Fusobacteriota</taxon>
        <taxon>Fusobacteriia</taxon>
        <taxon>Fusobacteriales</taxon>
        <taxon>Fusobacteriaceae</taxon>
        <taxon>Ilyobacter</taxon>
    </lineage>
</organism>
<dbReference type="GO" id="GO:0047480">
    <property type="term" value="F:UDP-N-acetylmuramoyl-tripeptide-D-alanyl-D-alanine ligase activity"/>
    <property type="evidence" value="ECO:0007669"/>
    <property type="project" value="UniProtKB-UniRule"/>
</dbReference>
<accession>E3H9V0</accession>
<comment type="pathway">
    <text evidence="10 11">Cell wall biogenesis; peptidoglycan biosynthesis.</text>
</comment>
<evidence type="ECO:0000256" key="9">
    <source>
        <dbReference type="ARBA" id="ARBA00023316"/>
    </source>
</evidence>
<dbReference type="GO" id="GO:0008766">
    <property type="term" value="F:UDP-N-acetylmuramoylalanyl-D-glutamyl-2,6-diaminopimelate-D-alanyl-D-alanine ligase activity"/>
    <property type="evidence" value="ECO:0007669"/>
    <property type="project" value="RHEA"/>
</dbReference>
<keyword evidence="6 10" id="KW-0133">Cell shape</keyword>
<evidence type="ECO:0000256" key="2">
    <source>
        <dbReference type="ARBA" id="ARBA00022598"/>
    </source>
</evidence>
<keyword evidence="8 10" id="KW-0131">Cell cycle</keyword>
<dbReference type="InterPro" id="IPR036565">
    <property type="entry name" value="Mur-like_cat_sf"/>
</dbReference>
<dbReference type="Proteomes" id="UP000006875">
    <property type="component" value="Chromosome"/>
</dbReference>
<dbReference type="GO" id="GO:0071555">
    <property type="term" value="P:cell wall organization"/>
    <property type="evidence" value="ECO:0007669"/>
    <property type="project" value="UniProtKB-KW"/>
</dbReference>
<dbReference type="InterPro" id="IPR035911">
    <property type="entry name" value="MurE/MurF_N"/>
</dbReference>
<keyword evidence="9 10" id="KW-0961">Cell wall biogenesis/degradation</keyword>
<dbReference type="eggNOG" id="COG0770">
    <property type="taxonomic scope" value="Bacteria"/>
</dbReference>
<evidence type="ECO:0000256" key="11">
    <source>
        <dbReference type="RuleBase" id="RU004136"/>
    </source>
</evidence>
<dbReference type="AlphaFoldDB" id="E3H9V0"/>
<evidence type="ECO:0000313" key="14">
    <source>
        <dbReference type="EMBL" id="ADO83629.1"/>
    </source>
</evidence>
<evidence type="ECO:0000256" key="7">
    <source>
        <dbReference type="ARBA" id="ARBA00022984"/>
    </source>
</evidence>
<dbReference type="GO" id="GO:0005524">
    <property type="term" value="F:ATP binding"/>
    <property type="evidence" value="ECO:0007669"/>
    <property type="project" value="UniProtKB-UniRule"/>
</dbReference>
<dbReference type="Gene3D" id="3.40.1190.10">
    <property type="entry name" value="Mur-like, catalytic domain"/>
    <property type="match status" value="1"/>
</dbReference>
<evidence type="ECO:0000256" key="10">
    <source>
        <dbReference type="HAMAP-Rule" id="MF_02019"/>
    </source>
</evidence>
<dbReference type="RefSeq" id="WP_013388291.1">
    <property type="nucleotide sequence ID" value="NC_014632.1"/>
</dbReference>